<feature type="domain" description="HTH araC/xylS-type" evidence="4">
    <location>
        <begin position="244"/>
        <end position="342"/>
    </location>
</feature>
<comment type="caution">
    <text evidence="5">The sequence shown here is derived from an EMBL/GenBank/DDBJ whole genome shotgun (WGS) entry which is preliminary data.</text>
</comment>
<gene>
    <name evidence="5" type="ORF">KDM89_03630</name>
</gene>
<dbReference type="PRINTS" id="PR00032">
    <property type="entry name" value="HTHARAC"/>
</dbReference>
<keyword evidence="3" id="KW-0804">Transcription</keyword>
<name>A0A941I6U8_9BURK</name>
<evidence type="ECO:0000256" key="1">
    <source>
        <dbReference type="ARBA" id="ARBA00023015"/>
    </source>
</evidence>
<dbReference type="PROSITE" id="PS01124">
    <property type="entry name" value="HTH_ARAC_FAMILY_2"/>
    <property type="match status" value="1"/>
</dbReference>
<dbReference type="SUPFAM" id="SSF46689">
    <property type="entry name" value="Homeodomain-like"/>
    <property type="match status" value="1"/>
</dbReference>
<protein>
    <submittedName>
        <fullName evidence="5">AraC family transcriptional regulator</fullName>
    </submittedName>
</protein>
<keyword evidence="6" id="KW-1185">Reference proteome</keyword>
<dbReference type="InterPro" id="IPR009057">
    <property type="entry name" value="Homeodomain-like_sf"/>
</dbReference>
<evidence type="ECO:0000313" key="5">
    <source>
        <dbReference type="EMBL" id="MBR7781223.1"/>
    </source>
</evidence>
<dbReference type="InterPro" id="IPR020449">
    <property type="entry name" value="Tscrpt_reg_AraC-type_HTH"/>
</dbReference>
<dbReference type="GO" id="GO:0000976">
    <property type="term" value="F:transcription cis-regulatory region binding"/>
    <property type="evidence" value="ECO:0007669"/>
    <property type="project" value="TreeGrafter"/>
</dbReference>
<dbReference type="Proteomes" id="UP000680067">
    <property type="component" value="Unassembled WGS sequence"/>
</dbReference>
<dbReference type="PANTHER" id="PTHR47894:SF1">
    <property type="entry name" value="HTH-TYPE TRANSCRIPTIONAL REGULATOR VQSM"/>
    <property type="match status" value="1"/>
</dbReference>
<accession>A0A941I6U8</accession>
<evidence type="ECO:0000259" key="4">
    <source>
        <dbReference type="PROSITE" id="PS01124"/>
    </source>
</evidence>
<organism evidence="5 6">
    <name type="scientific">Undibacterium luofuense</name>
    <dbReference type="NCBI Taxonomy" id="2828733"/>
    <lineage>
        <taxon>Bacteria</taxon>
        <taxon>Pseudomonadati</taxon>
        <taxon>Pseudomonadota</taxon>
        <taxon>Betaproteobacteria</taxon>
        <taxon>Burkholderiales</taxon>
        <taxon>Oxalobacteraceae</taxon>
        <taxon>Undibacterium</taxon>
    </lineage>
</organism>
<dbReference type="InterPro" id="IPR032687">
    <property type="entry name" value="AraC-type_N"/>
</dbReference>
<keyword evidence="1" id="KW-0805">Transcription regulation</keyword>
<dbReference type="AlphaFoldDB" id="A0A941I6U8"/>
<dbReference type="EMBL" id="JAGSPN010000002">
    <property type="protein sequence ID" value="MBR7781223.1"/>
    <property type="molecule type" value="Genomic_DNA"/>
</dbReference>
<dbReference type="PANTHER" id="PTHR47894">
    <property type="entry name" value="HTH-TYPE TRANSCRIPTIONAL REGULATOR GADX"/>
    <property type="match status" value="1"/>
</dbReference>
<dbReference type="Pfam" id="PF12833">
    <property type="entry name" value="HTH_18"/>
    <property type="match status" value="1"/>
</dbReference>
<dbReference type="SMART" id="SM00342">
    <property type="entry name" value="HTH_ARAC"/>
    <property type="match status" value="1"/>
</dbReference>
<keyword evidence="2" id="KW-0238">DNA-binding</keyword>
<evidence type="ECO:0000256" key="3">
    <source>
        <dbReference type="ARBA" id="ARBA00023163"/>
    </source>
</evidence>
<dbReference type="GO" id="GO:0005829">
    <property type="term" value="C:cytosol"/>
    <property type="evidence" value="ECO:0007669"/>
    <property type="project" value="TreeGrafter"/>
</dbReference>
<dbReference type="InterPro" id="IPR018060">
    <property type="entry name" value="HTH_AraC"/>
</dbReference>
<sequence>MPNTASRPANGLSTTHMVSLAYLQPLQDVLHARNSSLEKLMQHAGLRYHAGADVIPASHYLQLLDAGAALFDDTFFGLHCGEKTRLGAYNVYGLILMSCQDLGEALHQTMRYEELAHDLGRSELLTDGDYAEYRWHSHFPQASRHLAESVFAGIRVFADWFAGQPLPPGELRFQHAAPPDCSEYLRVFGAVPAFSADCHAVRFPSALLSLPVPNADQSLASMLRQHAETLLQKKRQQAMPEIVRLLRQLFEHQLKSGEVKLADAAAHLQMSVRTLQRKLSDAGTGYQQVLDQTRHELACLYLANPQLSLTDIAFLLGYQEQSSFQHAFRTWSGVTPGQYRQRLHKPA</sequence>
<dbReference type="Pfam" id="PF12625">
    <property type="entry name" value="Arabinose_bd"/>
    <property type="match status" value="1"/>
</dbReference>
<reference evidence="5" key="1">
    <citation type="submission" date="2021-04" db="EMBL/GenBank/DDBJ databases">
        <title>novel species isolated from subtropical streams in China.</title>
        <authorList>
            <person name="Lu H."/>
        </authorList>
    </citation>
    <scope>NUCLEOTIDE SEQUENCE</scope>
    <source>
        <strain evidence="5">LFS511W</strain>
    </source>
</reference>
<evidence type="ECO:0000313" key="6">
    <source>
        <dbReference type="Proteomes" id="UP000680067"/>
    </source>
</evidence>
<dbReference type="Gene3D" id="1.10.10.60">
    <property type="entry name" value="Homeodomain-like"/>
    <property type="match status" value="1"/>
</dbReference>
<dbReference type="GO" id="GO:0003700">
    <property type="term" value="F:DNA-binding transcription factor activity"/>
    <property type="evidence" value="ECO:0007669"/>
    <property type="project" value="InterPro"/>
</dbReference>
<dbReference type="RefSeq" id="WP_212686598.1">
    <property type="nucleotide sequence ID" value="NZ_JAGSPN010000002.1"/>
</dbReference>
<evidence type="ECO:0000256" key="2">
    <source>
        <dbReference type="ARBA" id="ARBA00023125"/>
    </source>
</evidence>
<proteinExistence type="predicted"/>